<evidence type="ECO:0000256" key="1">
    <source>
        <dbReference type="SAM" id="MobiDB-lite"/>
    </source>
</evidence>
<evidence type="ECO:0000313" key="2">
    <source>
        <dbReference type="EMBL" id="MDP9842764.1"/>
    </source>
</evidence>
<keyword evidence="3" id="KW-1185">Reference proteome</keyword>
<accession>A0ABT9Q9K2</accession>
<gene>
    <name evidence="2" type="ORF">J2853_001975</name>
</gene>
<name>A0ABT9Q9K2_9ACTN</name>
<proteinExistence type="predicted"/>
<sequence length="58" mass="6035">MDGNAQRTPRSGGCSPSMPLSPLGVGITGTVTAMKERPRSTNSGDTWRGPNSDGDERS</sequence>
<reference evidence="2 3" key="1">
    <citation type="submission" date="2023-07" db="EMBL/GenBank/DDBJ databases">
        <title>Sequencing the genomes of 1000 actinobacteria strains.</title>
        <authorList>
            <person name="Klenk H.-P."/>
        </authorList>
    </citation>
    <scope>NUCLEOTIDE SEQUENCE [LARGE SCALE GENOMIC DNA]</scope>
    <source>
        <strain evidence="2 3">DSM 46740</strain>
    </source>
</reference>
<feature type="region of interest" description="Disordered" evidence="1">
    <location>
        <begin position="1"/>
        <end position="58"/>
    </location>
</feature>
<dbReference type="EMBL" id="JAUSQU010000001">
    <property type="protein sequence ID" value="MDP9842764.1"/>
    <property type="molecule type" value="Genomic_DNA"/>
</dbReference>
<organism evidence="2 3">
    <name type="scientific">Streptosporangium lutulentum</name>
    <dbReference type="NCBI Taxonomy" id="1461250"/>
    <lineage>
        <taxon>Bacteria</taxon>
        <taxon>Bacillati</taxon>
        <taxon>Actinomycetota</taxon>
        <taxon>Actinomycetes</taxon>
        <taxon>Streptosporangiales</taxon>
        <taxon>Streptosporangiaceae</taxon>
        <taxon>Streptosporangium</taxon>
    </lineage>
</organism>
<dbReference type="Proteomes" id="UP001225356">
    <property type="component" value="Unassembled WGS sequence"/>
</dbReference>
<protein>
    <submittedName>
        <fullName evidence="2">Uncharacterized protein</fullName>
    </submittedName>
</protein>
<evidence type="ECO:0000313" key="3">
    <source>
        <dbReference type="Proteomes" id="UP001225356"/>
    </source>
</evidence>
<comment type="caution">
    <text evidence="2">The sequence shown here is derived from an EMBL/GenBank/DDBJ whole genome shotgun (WGS) entry which is preliminary data.</text>
</comment>